<proteinExistence type="predicted"/>
<sequence length="881" mass="95605">MPSNQTRVRLAAVDIVFLHGRLEILLRDDAFAPQVHHCSGGDVVRVHLEELAQVHPAVRAAEAVGAQNGEALLDRAAHLFGVVLHVVRRHHDRPLHVGQGLGDVGHALFREGVETVVPLAVLVVAGQFVERGRRPDVGGDGKVLFQHLRRLDRLHEDRAGAHQVDVLLGGLVGLLHPVEALDDALFGAHRHFRVMIVLVHQGQVEVDVLLIHEHPLQAVLHDHRDFVRERRVVADAVRDGAGKDVAVAVLVLQTFAVQRSPPGGAAQHEAACAAVARRPGQVADPLEPEHRVVDVERDHRHAVVGIRRCRRDPVGHGPGLVDAFLKHLTALGFLVVGHLFTVFGGIKLPLRIVDAHRPEQPFHAEGAAFVRHDRHDLLAHLLVAQQRGEDADKGHGGGELSVARVLQLLLEGVEFRDLQLRRVGEPLGEGPAQFLAPLGQVGLLSVVERHERRVALRQFLVSHRNAEAVPHRLELVHLHLLLLVGGVLALAGSAHAVALDGLDQQNGRLALGLGGAQEGVVDLLRIVTAAAQRPDLIVGPVLHQFGGLRILAEEMLADVGAVLRLEGLVVAVDGLVHQLAQLAGGVLFEQFVPATAPEQLDHVPAGTAEVALKFLNDLGVAAHRTVEPLQVAVHDEDQVVQPFAGGKVDRAQRFRLVHLAVAEEGPDLAVLLLDQATVLHVFHETCLVDRHQRAKAHADRRELPVVRHEPGVRVGRQPLAADFGTELLELLFADPALHEGPRVDAGDHVALEEHQITAVDRALGTPEVVQADVIKRRGRRERCNVAAVLGRFLVPLHHRRHGIPAVDGADAPFHLQIAGHVDLVVRRNGVLVGGGRRKGQPCPGCPCALHRLVQQEMRAVRTVALDHVLDGFLPFLGFDRI</sequence>
<reference evidence="1 2" key="1">
    <citation type="submission" date="2006-06" db="EMBL/GenBank/DDBJ databases">
        <authorList>
            <person name="Moran M.A."/>
            <person name="Ferriera S."/>
            <person name="Johnson J."/>
            <person name="Kravitz S."/>
            <person name="Beeson K."/>
            <person name="Sutton G."/>
            <person name="Rogers Y.-H."/>
            <person name="Friedman R."/>
            <person name="Frazier M."/>
            <person name="Venter J.C."/>
        </authorList>
    </citation>
    <scope>NUCLEOTIDE SEQUENCE [LARGE SCALE GENOMIC DNA]</scope>
    <source>
        <strain evidence="1 2">E-37</strain>
    </source>
</reference>
<comment type="caution">
    <text evidence="1">The sequence shown here is derived from an EMBL/GenBank/DDBJ whole genome shotgun (WGS) entry which is preliminary data.</text>
</comment>
<gene>
    <name evidence="1" type="ORF">SSE37_16073</name>
</gene>
<evidence type="ECO:0000313" key="2">
    <source>
        <dbReference type="Proteomes" id="UP000005713"/>
    </source>
</evidence>
<keyword evidence="2" id="KW-1185">Reference proteome</keyword>
<evidence type="ECO:0000313" key="1">
    <source>
        <dbReference type="EMBL" id="EBA08345.1"/>
    </source>
</evidence>
<organism evidence="1 2">
    <name type="scientific">Sagittula stellata (strain ATCC 700073 / DSM 11524 / E-37)</name>
    <dbReference type="NCBI Taxonomy" id="388399"/>
    <lineage>
        <taxon>Bacteria</taxon>
        <taxon>Pseudomonadati</taxon>
        <taxon>Pseudomonadota</taxon>
        <taxon>Alphaproteobacteria</taxon>
        <taxon>Rhodobacterales</taxon>
        <taxon>Roseobacteraceae</taxon>
        <taxon>Sagittula</taxon>
    </lineage>
</organism>
<accession>A3K2D6</accession>
<dbReference type="eggNOG" id="ENOG502ZB5R">
    <property type="taxonomic scope" value="Bacteria"/>
</dbReference>
<protein>
    <submittedName>
        <fullName evidence="1">Uncharacterized protein</fullName>
    </submittedName>
</protein>
<dbReference type="AlphaFoldDB" id="A3K2D6"/>
<name>A3K2D6_SAGS3</name>
<dbReference type="Proteomes" id="UP000005713">
    <property type="component" value="Unassembled WGS sequence"/>
</dbReference>
<dbReference type="EMBL" id="AAYA01000005">
    <property type="protein sequence ID" value="EBA08345.1"/>
    <property type="molecule type" value="Genomic_DNA"/>
</dbReference>